<dbReference type="EMBL" id="JABRWJ010000010">
    <property type="protein sequence ID" value="NRF71196.1"/>
    <property type="molecule type" value="Genomic_DNA"/>
</dbReference>
<evidence type="ECO:0000313" key="3">
    <source>
        <dbReference type="Proteomes" id="UP000737171"/>
    </source>
</evidence>
<organism evidence="2 3">
    <name type="scientific">Pseudaquabacterium terrae</name>
    <dbReference type="NCBI Taxonomy" id="2732868"/>
    <lineage>
        <taxon>Bacteria</taxon>
        <taxon>Pseudomonadati</taxon>
        <taxon>Pseudomonadota</taxon>
        <taxon>Betaproteobacteria</taxon>
        <taxon>Burkholderiales</taxon>
        <taxon>Sphaerotilaceae</taxon>
        <taxon>Pseudaquabacterium</taxon>
    </lineage>
</organism>
<evidence type="ECO:0000256" key="1">
    <source>
        <dbReference type="SAM" id="SignalP"/>
    </source>
</evidence>
<accession>A0ABX2ERD6</accession>
<feature type="chain" id="PRO_5047347572" description="Periplasmic heavy metal sensor" evidence="1">
    <location>
        <begin position="31"/>
        <end position="198"/>
    </location>
</feature>
<protein>
    <recommendedName>
        <fullName evidence="4">Periplasmic heavy metal sensor</fullName>
    </recommendedName>
</protein>
<dbReference type="Gene3D" id="1.20.120.1490">
    <property type="match status" value="1"/>
</dbReference>
<evidence type="ECO:0008006" key="4">
    <source>
        <dbReference type="Google" id="ProtNLM"/>
    </source>
</evidence>
<gene>
    <name evidence="2" type="ORF">HLB44_29805</name>
</gene>
<name>A0ABX2ERD6_9BURK</name>
<keyword evidence="3" id="KW-1185">Reference proteome</keyword>
<sequence>MKTNMRRTTRTCLTAGLTTLVLVASTAASAQGHANAYAGEQNRSIKSLSERDIAALIDGQGAGLAKAAELNGYPGPAHTLELRAQLALSSEQAAATERLMSEHKQRARDLGARLVEAERRLDVLFADRRASAESVEDAARDVGQLQARLRAEHLKTHLAQTALLSGEQVRTYNQLRGYAAAVPEPTPSGSDASHSHHR</sequence>
<proteinExistence type="predicted"/>
<comment type="caution">
    <text evidence="2">The sequence shown here is derived from an EMBL/GenBank/DDBJ whole genome shotgun (WGS) entry which is preliminary data.</text>
</comment>
<keyword evidence="1" id="KW-0732">Signal</keyword>
<feature type="signal peptide" evidence="1">
    <location>
        <begin position="1"/>
        <end position="30"/>
    </location>
</feature>
<dbReference type="Proteomes" id="UP000737171">
    <property type="component" value="Unassembled WGS sequence"/>
</dbReference>
<evidence type="ECO:0000313" key="2">
    <source>
        <dbReference type="EMBL" id="NRF71196.1"/>
    </source>
</evidence>
<dbReference type="RefSeq" id="WP_173131864.1">
    <property type="nucleotide sequence ID" value="NZ_JABRWJ010000010.1"/>
</dbReference>
<reference evidence="2 3" key="1">
    <citation type="submission" date="2020-05" db="EMBL/GenBank/DDBJ databases">
        <title>Aquincola sp. isolate from soil.</title>
        <authorList>
            <person name="Han J."/>
            <person name="Kim D.-U."/>
        </authorList>
    </citation>
    <scope>NUCLEOTIDE SEQUENCE [LARGE SCALE GENOMIC DNA]</scope>
    <source>
        <strain evidence="2 3">S2</strain>
    </source>
</reference>